<feature type="compositionally biased region" description="Low complexity" evidence="4">
    <location>
        <begin position="102"/>
        <end position="115"/>
    </location>
</feature>
<evidence type="ECO:0000259" key="5">
    <source>
        <dbReference type="PROSITE" id="PS50048"/>
    </source>
</evidence>
<evidence type="ECO:0000313" key="7">
    <source>
        <dbReference type="Proteomes" id="UP000827549"/>
    </source>
</evidence>
<dbReference type="GO" id="GO:0000981">
    <property type="term" value="F:DNA-binding transcription factor activity, RNA polymerase II-specific"/>
    <property type="evidence" value="ECO:0007669"/>
    <property type="project" value="InterPro"/>
</dbReference>
<dbReference type="Proteomes" id="UP000827549">
    <property type="component" value="Chromosome 2"/>
</dbReference>
<dbReference type="PANTHER" id="PTHR31001:SF56">
    <property type="entry name" value="ZN(2)-C6 FUNGAL-TYPE DOMAIN-CONTAINING PROTEIN"/>
    <property type="match status" value="1"/>
</dbReference>
<keyword evidence="3" id="KW-0539">Nucleus</keyword>
<dbReference type="InterPro" id="IPR036864">
    <property type="entry name" value="Zn2-C6_fun-type_DNA-bd_sf"/>
</dbReference>
<keyword evidence="2" id="KW-0479">Metal-binding</keyword>
<dbReference type="RefSeq" id="XP_062625164.1">
    <property type="nucleotide sequence ID" value="XM_062769180.1"/>
</dbReference>
<dbReference type="SMART" id="SM00066">
    <property type="entry name" value="GAL4"/>
    <property type="match status" value="1"/>
</dbReference>
<sequence length="710" mass="76363">MDMTAGSWTTPSPSSPPRKRRTYPSCAECKRTKAKCSRSWPCTECSKRGIAHLCPDEVTSTAPPKAQTIAVLTKRVAELEARLQRLGQGVAEDNDVLPRKQASAASATPSAASPAAPRPHDMTALLGRLALGPTAATTKRYAGTEGAAFYLSEDDESDDESRSDRLDELGLAVPWARSGAPRLGRMGGLPGALLDRCRELMVSRRVARELWAAFWELTSWRVQPLTPAFFDAHILPGLYDAPSGPSAHHLAVLFAIVAATLTLDSGTSGVRQRLPSTSATRYLHTSWALLVCGNVFTSTTLESLLAIALIGLCLLNADDKKSPDGSFALFGLGVRLAVIAGYHRDPALLYADMSVEEMDARRRIWHELLASDRLHVSGRILGGADAQSMPALLPNSVDLNHYDTKLPSDADARGYFVWKWTIGVQICKVVDYWTSVRIPSYDALQDIDAGLRRLLNALPATLRSGDLPRDAFPLARPSAPAVQASRAPSAGEAPEPESTDVVVRQRIRLAMHFCMLFFYLHRPCFIRALVANDSTMDLSVQTMVETCEHVVTLTGAVMALDWSLSRWFSFAADLFSVLHCLTALIIKSTDPLAAHGYMTQLERGVEILQWTCNLHPTSKNRALLQGATKLLANAKASAGDMGGASSEAQQPSLSPLWNEWLGAMAPIGAPVSFEGLGGGGALGMGLDVGAGGGEIGVDAILGMLDQSGMW</sequence>
<name>A0AAF0Y324_9TREE</name>
<dbReference type="PROSITE" id="PS00463">
    <property type="entry name" value="ZN2_CY6_FUNGAL_1"/>
    <property type="match status" value="1"/>
</dbReference>
<dbReference type="CDD" id="cd12148">
    <property type="entry name" value="fungal_TF_MHR"/>
    <property type="match status" value="1"/>
</dbReference>
<dbReference type="InterPro" id="IPR050613">
    <property type="entry name" value="Sec_Metabolite_Reg"/>
</dbReference>
<evidence type="ECO:0000256" key="3">
    <source>
        <dbReference type="ARBA" id="ARBA00023242"/>
    </source>
</evidence>
<comment type="subcellular location">
    <subcellularLocation>
        <location evidence="1">Nucleus</location>
    </subcellularLocation>
</comment>
<evidence type="ECO:0000256" key="1">
    <source>
        <dbReference type="ARBA" id="ARBA00004123"/>
    </source>
</evidence>
<evidence type="ECO:0000313" key="6">
    <source>
        <dbReference type="EMBL" id="WOO79132.1"/>
    </source>
</evidence>
<proteinExistence type="predicted"/>
<dbReference type="InterPro" id="IPR001138">
    <property type="entry name" value="Zn2Cys6_DnaBD"/>
</dbReference>
<dbReference type="PROSITE" id="PS50048">
    <property type="entry name" value="ZN2_CY6_FUNGAL_2"/>
    <property type="match status" value="1"/>
</dbReference>
<dbReference type="GO" id="GO:0006351">
    <property type="term" value="P:DNA-templated transcription"/>
    <property type="evidence" value="ECO:0007669"/>
    <property type="project" value="InterPro"/>
</dbReference>
<dbReference type="Gene3D" id="4.10.240.10">
    <property type="entry name" value="Zn(2)-C6 fungal-type DNA-binding domain"/>
    <property type="match status" value="1"/>
</dbReference>
<dbReference type="AlphaFoldDB" id="A0AAF0Y324"/>
<dbReference type="GeneID" id="87805917"/>
<dbReference type="Pfam" id="PF04082">
    <property type="entry name" value="Fungal_trans"/>
    <property type="match status" value="1"/>
</dbReference>
<dbReference type="CDD" id="cd00067">
    <property type="entry name" value="GAL4"/>
    <property type="match status" value="1"/>
</dbReference>
<dbReference type="SUPFAM" id="SSF57701">
    <property type="entry name" value="Zn2/Cys6 DNA-binding domain"/>
    <property type="match status" value="1"/>
</dbReference>
<dbReference type="EMBL" id="CP086715">
    <property type="protein sequence ID" value="WOO79132.1"/>
    <property type="molecule type" value="Genomic_DNA"/>
</dbReference>
<dbReference type="PANTHER" id="PTHR31001">
    <property type="entry name" value="UNCHARACTERIZED TRANSCRIPTIONAL REGULATORY PROTEIN"/>
    <property type="match status" value="1"/>
</dbReference>
<dbReference type="GO" id="GO:0003677">
    <property type="term" value="F:DNA binding"/>
    <property type="evidence" value="ECO:0007669"/>
    <property type="project" value="InterPro"/>
</dbReference>
<gene>
    <name evidence="6" type="primary">SPAC1F7.11c_1</name>
    <name evidence="6" type="ORF">LOC62_02G002670</name>
</gene>
<feature type="region of interest" description="Disordered" evidence="4">
    <location>
        <begin position="1"/>
        <end position="23"/>
    </location>
</feature>
<feature type="domain" description="Zn(2)-C6 fungal-type" evidence="5">
    <location>
        <begin position="25"/>
        <end position="54"/>
    </location>
</feature>
<dbReference type="GO" id="GO:0008270">
    <property type="term" value="F:zinc ion binding"/>
    <property type="evidence" value="ECO:0007669"/>
    <property type="project" value="InterPro"/>
</dbReference>
<organism evidence="6 7">
    <name type="scientific">Vanrija pseudolonga</name>
    <dbReference type="NCBI Taxonomy" id="143232"/>
    <lineage>
        <taxon>Eukaryota</taxon>
        <taxon>Fungi</taxon>
        <taxon>Dikarya</taxon>
        <taxon>Basidiomycota</taxon>
        <taxon>Agaricomycotina</taxon>
        <taxon>Tremellomycetes</taxon>
        <taxon>Trichosporonales</taxon>
        <taxon>Trichosporonaceae</taxon>
        <taxon>Vanrija</taxon>
    </lineage>
</organism>
<protein>
    <submittedName>
        <fullName evidence="6">Purtative transcriptional regulatory protein</fullName>
    </submittedName>
</protein>
<dbReference type="GO" id="GO:0005634">
    <property type="term" value="C:nucleus"/>
    <property type="evidence" value="ECO:0007669"/>
    <property type="project" value="UniProtKB-SubCell"/>
</dbReference>
<evidence type="ECO:0000256" key="4">
    <source>
        <dbReference type="SAM" id="MobiDB-lite"/>
    </source>
</evidence>
<dbReference type="InterPro" id="IPR007219">
    <property type="entry name" value="XnlR_reg_dom"/>
</dbReference>
<keyword evidence="7" id="KW-1185">Reference proteome</keyword>
<evidence type="ECO:0000256" key="2">
    <source>
        <dbReference type="ARBA" id="ARBA00022723"/>
    </source>
</evidence>
<accession>A0AAF0Y324</accession>
<feature type="region of interest" description="Disordered" evidence="4">
    <location>
        <begin position="92"/>
        <end position="119"/>
    </location>
</feature>
<reference evidence="6" key="1">
    <citation type="submission" date="2023-10" db="EMBL/GenBank/DDBJ databases">
        <authorList>
            <person name="Noh H."/>
        </authorList>
    </citation>
    <scope>NUCLEOTIDE SEQUENCE</scope>
    <source>
        <strain evidence="6">DUCC4014</strain>
    </source>
</reference>